<sequence>MWHLRQLISSLALPGTLQLKRQPSIIPDRKHSLPPEIILEIFRHISEFFTPFDFGLNYIIPVPASFKLRAKTNFDTLSHLCLICRLWYPIAKAILYSHPLLLSSRQLRLFRRSLDSNPTLSNLVKGISIADNNRAYNFGFKMFSGRHTRHAERMRKNIRSVLMACTAVNAMSLHISACPYRNSIGNVLQGDFQLTEAHHLQTLTISGTGYYRSDFSAPGVRQLRQLCLHNAEFHSQSFSIQPFNRLQSLQLIRSFCFESRPDVIRALQNAPNLRQLDLVHNFFFVTSDDFLPCPSSLDRLTLIGTAELEILQFWSHLQVEALSSVRELTIGIIDDGDEFLAWTVPPQLESLTVLVYDWAWLAYTDHLGSLLPLVKKNRESSSSEPFKKVKIYIVVGGGKAEGKQFITKCAEAAVHSRTLHTLCKSLDIGMEVNYITSTYYLVPNGFLEKLIMPSAVDEWVKQNLS</sequence>
<dbReference type="SUPFAM" id="SSF52058">
    <property type="entry name" value="L domain-like"/>
    <property type="match status" value="1"/>
</dbReference>
<name>A0ABP1ECN2_9APHY</name>
<reference evidence="2" key="1">
    <citation type="submission" date="2024-04" db="EMBL/GenBank/DDBJ databases">
        <authorList>
            <person name="Shaw F."/>
            <person name="Minotto A."/>
        </authorList>
    </citation>
    <scope>NUCLEOTIDE SEQUENCE [LARGE SCALE GENOMIC DNA]</scope>
</reference>
<dbReference type="Proteomes" id="UP001497453">
    <property type="component" value="Chromosome 9"/>
</dbReference>
<organism evidence="1 2">
    <name type="scientific">Somion occarium</name>
    <dbReference type="NCBI Taxonomy" id="3059160"/>
    <lineage>
        <taxon>Eukaryota</taxon>
        <taxon>Fungi</taxon>
        <taxon>Dikarya</taxon>
        <taxon>Basidiomycota</taxon>
        <taxon>Agaricomycotina</taxon>
        <taxon>Agaricomycetes</taxon>
        <taxon>Polyporales</taxon>
        <taxon>Cerrenaceae</taxon>
        <taxon>Somion</taxon>
    </lineage>
</organism>
<dbReference type="InterPro" id="IPR032675">
    <property type="entry name" value="LRR_dom_sf"/>
</dbReference>
<gene>
    <name evidence="1" type="ORF">GFSPODELE1_LOCUS11230</name>
</gene>
<evidence type="ECO:0000313" key="1">
    <source>
        <dbReference type="EMBL" id="CAL1717457.1"/>
    </source>
</evidence>
<dbReference type="Gene3D" id="3.80.10.10">
    <property type="entry name" value="Ribonuclease Inhibitor"/>
    <property type="match status" value="1"/>
</dbReference>
<keyword evidence="2" id="KW-1185">Reference proteome</keyword>
<evidence type="ECO:0008006" key="3">
    <source>
        <dbReference type="Google" id="ProtNLM"/>
    </source>
</evidence>
<accession>A0ABP1ECN2</accession>
<proteinExistence type="predicted"/>
<protein>
    <recommendedName>
        <fullName evidence="3">F-box domain-containing protein</fullName>
    </recommendedName>
</protein>
<dbReference type="EMBL" id="OZ037952">
    <property type="protein sequence ID" value="CAL1717457.1"/>
    <property type="molecule type" value="Genomic_DNA"/>
</dbReference>
<evidence type="ECO:0000313" key="2">
    <source>
        <dbReference type="Proteomes" id="UP001497453"/>
    </source>
</evidence>